<evidence type="ECO:0000259" key="2">
    <source>
        <dbReference type="PROSITE" id="PS50086"/>
    </source>
</evidence>
<keyword evidence="4" id="KW-1185">Reference proteome</keyword>
<dbReference type="Proteomes" id="UP000076722">
    <property type="component" value="Unassembled WGS sequence"/>
</dbReference>
<dbReference type="EMBL" id="KV419407">
    <property type="protein sequence ID" value="KZS93307.1"/>
    <property type="molecule type" value="Genomic_DNA"/>
</dbReference>
<dbReference type="FunFam" id="1.10.8.270:FF:000023">
    <property type="entry name" value="TBC domain-containing protein C1778.09"/>
    <property type="match status" value="1"/>
</dbReference>
<protein>
    <submittedName>
        <fullName evidence="3">RabGAP/TBC</fullName>
    </submittedName>
</protein>
<feature type="compositionally biased region" description="Polar residues" evidence="1">
    <location>
        <begin position="136"/>
        <end position="149"/>
    </location>
</feature>
<evidence type="ECO:0000313" key="3">
    <source>
        <dbReference type="EMBL" id="KZS93307.1"/>
    </source>
</evidence>
<reference evidence="3 4" key="1">
    <citation type="journal article" date="2016" name="Mol. Biol. Evol.">
        <title>Comparative Genomics of Early-Diverging Mushroom-Forming Fungi Provides Insights into the Origins of Lignocellulose Decay Capabilities.</title>
        <authorList>
            <person name="Nagy L.G."/>
            <person name="Riley R."/>
            <person name="Tritt A."/>
            <person name="Adam C."/>
            <person name="Daum C."/>
            <person name="Floudas D."/>
            <person name="Sun H."/>
            <person name="Yadav J.S."/>
            <person name="Pangilinan J."/>
            <person name="Larsson K.H."/>
            <person name="Matsuura K."/>
            <person name="Barry K."/>
            <person name="Labutti K."/>
            <person name="Kuo R."/>
            <person name="Ohm R.A."/>
            <person name="Bhattacharya S.S."/>
            <person name="Shirouzu T."/>
            <person name="Yoshinaga Y."/>
            <person name="Martin F.M."/>
            <person name="Grigoriev I.V."/>
            <person name="Hibbett D.S."/>
        </authorList>
    </citation>
    <scope>NUCLEOTIDE SEQUENCE [LARGE SCALE GENOMIC DNA]</scope>
    <source>
        <strain evidence="3 4">HHB9708</strain>
    </source>
</reference>
<dbReference type="InterPro" id="IPR000195">
    <property type="entry name" value="Rab-GAP-TBC_dom"/>
</dbReference>
<feature type="region of interest" description="Disordered" evidence="1">
    <location>
        <begin position="1"/>
        <end position="123"/>
    </location>
</feature>
<feature type="compositionally biased region" description="Polar residues" evidence="1">
    <location>
        <begin position="1"/>
        <end position="31"/>
    </location>
</feature>
<dbReference type="GO" id="GO:0031267">
    <property type="term" value="F:small GTPase binding"/>
    <property type="evidence" value="ECO:0007669"/>
    <property type="project" value="TreeGrafter"/>
</dbReference>
<dbReference type="PANTHER" id="PTHR47219">
    <property type="entry name" value="RAB GTPASE-ACTIVATING PROTEIN 1-LIKE"/>
    <property type="match status" value="1"/>
</dbReference>
<feature type="compositionally biased region" description="Pro residues" evidence="1">
    <location>
        <begin position="277"/>
        <end position="287"/>
    </location>
</feature>
<sequence length="604" mass="67749">MLSAQSLLHPPQNKQQARASSSTDQSSIPSRSTRERSGSEATLITIYSMYGEERRSSWAPTKDVSQVLISQDSLHPHPSPSPDSGGTPISTTAQLTDADTHERPPRAQLPNDSRPLSAPEPRDSTSLEYAITSSLSLPTQSASVPASPTTPRPVLFLDKPTPPTPSPSTPISHEQPLLTEDPDSSFIRNTYAQLDVCGVKGDGYEEGIERTRARLNATIEQLRASMFATKELTSKEIDVLRTVDRYGFFSTPSSDRLLLLPTSKPLSLYTPTTSTVPPTPSPLPRVPPVSVSPKESSRISKWDRMLEAPAPNRDLWTLKASKEDKLRERIYKGVPDRWRRAVWAMLISRKAGNRAPPPDKYQELIDKPSDYDIQIDLDVPRTISGHVMFRTRYGLGQRSLFHVLHSFSLKCEDCGYCQGMGPIAATLLFYMEPERTYTSLCQLHDGFNMHTIFQPGFPGLLESIYVQEKVTQRMMPGVYAAFQKHMISTTSYATKWYITLFANSVPFQTQLRLWDAFFLEGRDVLVVMAVAIVWAFKDHLLSKTASFESILSLLSSFFVPEDEDALFRWISKAMEDKKLKADMVRWRSEWTELVSQGKDAGVLL</sequence>
<dbReference type="OrthoDB" id="294251at2759"/>
<feature type="domain" description="Rab-GAP TBC" evidence="2">
    <location>
        <begin position="333"/>
        <end position="521"/>
    </location>
</feature>
<dbReference type="PROSITE" id="PS50086">
    <property type="entry name" value="TBC_RABGAP"/>
    <property type="match status" value="1"/>
</dbReference>
<accession>A0A164UK85</accession>
<dbReference type="Gene3D" id="1.10.472.80">
    <property type="entry name" value="Ypt/Rab-GAP domain of gyp1p, domain 3"/>
    <property type="match status" value="1"/>
</dbReference>
<feature type="region of interest" description="Disordered" evidence="1">
    <location>
        <begin position="270"/>
        <end position="294"/>
    </location>
</feature>
<proteinExistence type="predicted"/>
<dbReference type="InterPro" id="IPR050302">
    <property type="entry name" value="Rab_GAP_TBC_domain"/>
</dbReference>
<name>A0A164UK85_9AGAM</name>
<dbReference type="STRING" id="1314777.A0A164UK85"/>
<dbReference type="AlphaFoldDB" id="A0A164UK85"/>
<feature type="compositionally biased region" description="Low complexity" evidence="1">
    <location>
        <begin position="82"/>
        <end position="91"/>
    </location>
</feature>
<dbReference type="SUPFAM" id="SSF47923">
    <property type="entry name" value="Ypt/Rab-GAP domain of gyp1p"/>
    <property type="match status" value="2"/>
</dbReference>
<feature type="region of interest" description="Disordered" evidence="1">
    <location>
        <begin position="136"/>
        <end position="177"/>
    </location>
</feature>
<gene>
    <name evidence="3" type="ORF">SISNIDRAFT_454461</name>
</gene>
<dbReference type="SMART" id="SM00164">
    <property type="entry name" value="TBC"/>
    <property type="match status" value="1"/>
</dbReference>
<dbReference type="Pfam" id="PF00566">
    <property type="entry name" value="RabGAP-TBC"/>
    <property type="match status" value="1"/>
</dbReference>
<dbReference type="Gene3D" id="1.10.8.270">
    <property type="entry name" value="putative rabgap domain of human tbc1 domain family member 14 like domains"/>
    <property type="match status" value="1"/>
</dbReference>
<dbReference type="GO" id="GO:0005096">
    <property type="term" value="F:GTPase activator activity"/>
    <property type="evidence" value="ECO:0007669"/>
    <property type="project" value="TreeGrafter"/>
</dbReference>
<organism evidence="3 4">
    <name type="scientific">Sistotremastrum niveocremeum HHB9708</name>
    <dbReference type="NCBI Taxonomy" id="1314777"/>
    <lineage>
        <taxon>Eukaryota</taxon>
        <taxon>Fungi</taxon>
        <taxon>Dikarya</taxon>
        <taxon>Basidiomycota</taxon>
        <taxon>Agaricomycotina</taxon>
        <taxon>Agaricomycetes</taxon>
        <taxon>Sistotremastrales</taxon>
        <taxon>Sistotremastraceae</taxon>
        <taxon>Sertulicium</taxon>
        <taxon>Sertulicium niveocremeum</taxon>
    </lineage>
</organism>
<evidence type="ECO:0000256" key="1">
    <source>
        <dbReference type="SAM" id="MobiDB-lite"/>
    </source>
</evidence>
<dbReference type="PANTHER" id="PTHR47219:SF9">
    <property type="entry name" value="GTPASE ACTIVATING PROTEIN AND CENTROSOME-ASSOCIATED, ISOFORM B"/>
    <property type="match status" value="1"/>
</dbReference>
<dbReference type="InterPro" id="IPR035969">
    <property type="entry name" value="Rab-GAP_TBC_sf"/>
</dbReference>
<evidence type="ECO:0000313" key="4">
    <source>
        <dbReference type="Proteomes" id="UP000076722"/>
    </source>
</evidence>